<name>A0ACB8AW38_9AGAM</name>
<comment type="caution">
    <text evidence="1">The sequence shown here is derived from an EMBL/GenBank/DDBJ whole genome shotgun (WGS) entry which is preliminary data.</text>
</comment>
<dbReference type="EMBL" id="MU267209">
    <property type="protein sequence ID" value="KAH7917179.1"/>
    <property type="molecule type" value="Genomic_DNA"/>
</dbReference>
<accession>A0ACB8AW38</accession>
<evidence type="ECO:0000313" key="2">
    <source>
        <dbReference type="Proteomes" id="UP000790709"/>
    </source>
</evidence>
<evidence type="ECO:0000313" key="1">
    <source>
        <dbReference type="EMBL" id="KAH7917179.1"/>
    </source>
</evidence>
<organism evidence="1 2">
    <name type="scientific">Leucogyrophana mollusca</name>
    <dbReference type="NCBI Taxonomy" id="85980"/>
    <lineage>
        <taxon>Eukaryota</taxon>
        <taxon>Fungi</taxon>
        <taxon>Dikarya</taxon>
        <taxon>Basidiomycota</taxon>
        <taxon>Agaricomycotina</taxon>
        <taxon>Agaricomycetes</taxon>
        <taxon>Agaricomycetidae</taxon>
        <taxon>Boletales</taxon>
        <taxon>Boletales incertae sedis</taxon>
        <taxon>Leucogyrophana</taxon>
    </lineage>
</organism>
<gene>
    <name evidence="1" type="ORF">BV22DRAFT_1026866</name>
</gene>
<sequence>MSTSSNLIEPSGVHRTPLRPTKVFKGHTDWINSIAFFPDSRHIASASSDETVIIWDIESGRQVGKPFQHDYGGVRWIAISPDGRRIANGMEKGGIVQKTTAVASTMVHELKEGGVWRLAYSLDGRWIASTSPADKGMIRLWDADTGRLGKELMKCGDEVYSVAFSPDGSRIAAGLGGGSFQVINISTGKSIVGPIKGHLERVRSIRKTPG</sequence>
<reference evidence="1" key="1">
    <citation type="journal article" date="2021" name="New Phytol.">
        <title>Evolutionary innovations through gain and loss of genes in the ectomycorrhizal Boletales.</title>
        <authorList>
            <person name="Wu G."/>
            <person name="Miyauchi S."/>
            <person name="Morin E."/>
            <person name="Kuo A."/>
            <person name="Drula E."/>
            <person name="Varga T."/>
            <person name="Kohler A."/>
            <person name="Feng B."/>
            <person name="Cao Y."/>
            <person name="Lipzen A."/>
            <person name="Daum C."/>
            <person name="Hundley H."/>
            <person name="Pangilinan J."/>
            <person name="Johnson J."/>
            <person name="Barry K."/>
            <person name="LaButti K."/>
            <person name="Ng V."/>
            <person name="Ahrendt S."/>
            <person name="Min B."/>
            <person name="Choi I.G."/>
            <person name="Park H."/>
            <person name="Plett J.M."/>
            <person name="Magnuson J."/>
            <person name="Spatafora J.W."/>
            <person name="Nagy L.G."/>
            <person name="Henrissat B."/>
            <person name="Grigoriev I.V."/>
            <person name="Yang Z.L."/>
            <person name="Xu J."/>
            <person name="Martin F.M."/>
        </authorList>
    </citation>
    <scope>NUCLEOTIDE SEQUENCE</scope>
    <source>
        <strain evidence="1">KUC20120723A-06</strain>
    </source>
</reference>
<protein>
    <submittedName>
        <fullName evidence="1">WD40 repeat-like protein</fullName>
    </submittedName>
</protein>
<proteinExistence type="predicted"/>
<keyword evidence="2" id="KW-1185">Reference proteome</keyword>
<dbReference type="Proteomes" id="UP000790709">
    <property type="component" value="Unassembled WGS sequence"/>
</dbReference>